<dbReference type="SUPFAM" id="SSF54211">
    <property type="entry name" value="Ribosomal protein S5 domain 2-like"/>
    <property type="match status" value="1"/>
</dbReference>
<dbReference type="GO" id="GO:0016114">
    <property type="term" value="P:terpenoid biosynthetic process"/>
    <property type="evidence" value="ECO:0007669"/>
    <property type="project" value="InterPro"/>
</dbReference>
<dbReference type="Gene3D" id="3.30.70.890">
    <property type="entry name" value="GHMP kinase, C-terminal domain"/>
    <property type="match status" value="1"/>
</dbReference>
<dbReference type="OrthoDB" id="3191556at2759"/>
<evidence type="ECO:0000256" key="3">
    <source>
        <dbReference type="ARBA" id="ARBA00022777"/>
    </source>
</evidence>
<dbReference type="InterPro" id="IPR004424">
    <property type="entry name" value="IspE"/>
</dbReference>
<keyword evidence="1" id="KW-0808">Transferase</keyword>
<dbReference type="InterPro" id="IPR006204">
    <property type="entry name" value="GHMP_kinase_N_dom"/>
</dbReference>
<proteinExistence type="inferred from homology"/>
<dbReference type="InterPro" id="IPR036554">
    <property type="entry name" value="GHMP_kinase_C_sf"/>
</dbReference>
<sequence>MHTRAPRGLRAGSAGSAAAKAACRSLAPRPSRSGARVVARASAGDGMQVFSPSKVNLFLRIVRRREDGYHDLASLFHVIDLGDDMELEVLPPGAGEDLLQCSDPTIPCDGRNLVIKALNLFRAKTGEAARFRVRLDKRVPHGAGLGGGSGNAATTLWAANELAGRPASDAQLLEWSGEIGSDISVFFSSGAAYCTGRGEIVEDVPPPLPLDTPLLLVKPPIGLSTPQIFKALDLGRRSAAEPRALLGGLAAAGRLSDALCVNDLEQPAFDTLPELLALKRRLAAAGDAAGRRFDAVFMTGSGSTIVCAGSDAAPAFLSEDPDCAGVFVSPARLLTRRAGEWYAAPAGGPRAGAAAAAAGAAKTAAAA</sequence>
<dbReference type="PANTHER" id="PTHR43527:SF2">
    <property type="entry name" value="4-DIPHOSPHOCYTIDYL-2-C-METHYL-D-ERYTHRITOL KINASE, CHLOROPLASTIC"/>
    <property type="match status" value="1"/>
</dbReference>
<dbReference type="Gene3D" id="3.30.230.10">
    <property type="match status" value="1"/>
</dbReference>
<dbReference type="HAMAP" id="MF_00061">
    <property type="entry name" value="IspE"/>
    <property type="match status" value="1"/>
</dbReference>
<dbReference type="STRING" id="307507.A0A2V0NXR9"/>
<keyword evidence="2" id="KW-0547">Nucleotide-binding</keyword>
<dbReference type="Pfam" id="PF00288">
    <property type="entry name" value="GHMP_kinases_N"/>
    <property type="match status" value="1"/>
</dbReference>
<dbReference type="GO" id="GO:0005524">
    <property type="term" value="F:ATP binding"/>
    <property type="evidence" value="ECO:0007669"/>
    <property type="project" value="UniProtKB-KW"/>
</dbReference>
<evidence type="ECO:0000313" key="6">
    <source>
        <dbReference type="EMBL" id="GBF90380.1"/>
    </source>
</evidence>
<dbReference type="AlphaFoldDB" id="A0A2V0NXR9"/>
<dbReference type="InParanoid" id="A0A2V0NXR9"/>
<keyword evidence="7" id="KW-1185">Reference proteome</keyword>
<evidence type="ECO:0000256" key="4">
    <source>
        <dbReference type="ARBA" id="ARBA00022840"/>
    </source>
</evidence>
<dbReference type="InterPro" id="IPR014721">
    <property type="entry name" value="Ribsml_uS5_D2-typ_fold_subgr"/>
</dbReference>
<comment type="caution">
    <text evidence="6">The sequence shown here is derived from an EMBL/GenBank/DDBJ whole genome shotgun (WGS) entry which is preliminary data.</text>
</comment>
<reference evidence="6 7" key="1">
    <citation type="journal article" date="2018" name="Sci. Rep.">
        <title>Raphidocelis subcapitata (=Pseudokirchneriella subcapitata) provides an insight into genome evolution and environmental adaptations in the Sphaeropleales.</title>
        <authorList>
            <person name="Suzuki S."/>
            <person name="Yamaguchi H."/>
            <person name="Nakajima N."/>
            <person name="Kawachi M."/>
        </authorList>
    </citation>
    <scope>NUCLEOTIDE SEQUENCE [LARGE SCALE GENOMIC DNA]</scope>
    <source>
        <strain evidence="6 7">NIES-35</strain>
    </source>
</reference>
<keyword evidence="4" id="KW-0067">ATP-binding</keyword>
<accession>A0A2V0NXR9</accession>
<keyword evidence="3 6" id="KW-0418">Kinase</keyword>
<name>A0A2V0NXR9_9CHLO</name>
<dbReference type="EMBL" id="BDRX01000016">
    <property type="protein sequence ID" value="GBF90380.1"/>
    <property type="molecule type" value="Genomic_DNA"/>
</dbReference>
<dbReference type="FunCoup" id="A0A2V0NXR9">
    <property type="interactions" value="532"/>
</dbReference>
<dbReference type="NCBIfam" id="TIGR00154">
    <property type="entry name" value="ispE"/>
    <property type="match status" value="1"/>
</dbReference>
<gene>
    <name evidence="6" type="ORF">Rsub_02486</name>
</gene>
<organism evidence="6 7">
    <name type="scientific">Raphidocelis subcapitata</name>
    <dbReference type="NCBI Taxonomy" id="307507"/>
    <lineage>
        <taxon>Eukaryota</taxon>
        <taxon>Viridiplantae</taxon>
        <taxon>Chlorophyta</taxon>
        <taxon>core chlorophytes</taxon>
        <taxon>Chlorophyceae</taxon>
        <taxon>CS clade</taxon>
        <taxon>Sphaeropleales</taxon>
        <taxon>Selenastraceae</taxon>
        <taxon>Raphidocelis</taxon>
    </lineage>
</organism>
<feature type="domain" description="GHMP kinase N-terminal" evidence="5">
    <location>
        <begin position="112"/>
        <end position="187"/>
    </location>
</feature>
<dbReference type="SUPFAM" id="SSF55060">
    <property type="entry name" value="GHMP Kinase, C-terminal domain"/>
    <property type="match status" value="1"/>
</dbReference>
<evidence type="ECO:0000313" key="7">
    <source>
        <dbReference type="Proteomes" id="UP000247498"/>
    </source>
</evidence>
<evidence type="ECO:0000256" key="2">
    <source>
        <dbReference type="ARBA" id="ARBA00022741"/>
    </source>
</evidence>
<dbReference type="PANTHER" id="PTHR43527">
    <property type="entry name" value="4-DIPHOSPHOCYTIDYL-2-C-METHYL-D-ERYTHRITOL KINASE, CHLOROPLASTIC"/>
    <property type="match status" value="1"/>
</dbReference>
<protein>
    <submittedName>
        <fullName evidence="6">4-diphosphocytidyl-2-C-methyl-D-erythritol kinase</fullName>
    </submittedName>
</protein>
<dbReference type="GO" id="GO:0050515">
    <property type="term" value="F:4-(cytidine 5'-diphospho)-2-C-methyl-D-erythritol kinase activity"/>
    <property type="evidence" value="ECO:0007669"/>
    <property type="project" value="InterPro"/>
</dbReference>
<evidence type="ECO:0000256" key="1">
    <source>
        <dbReference type="ARBA" id="ARBA00022679"/>
    </source>
</evidence>
<evidence type="ECO:0000259" key="5">
    <source>
        <dbReference type="Pfam" id="PF00288"/>
    </source>
</evidence>
<dbReference type="InterPro" id="IPR020568">
    <property type="entry name" value="Ribosomal_Su5_D2-typ_SF"/>
</dbReference>
<dbReference type="Proteomes" id="UP000247498">
    <property type="component" value="Unassembled WGS sequence"/>
</dbReference>